<dbReference type="GO" id="GO:0005634">
    <property type="term" value="C:nucleus"/>
    <property type="evidence" value="ECO:0007669"/>
    <property type="project" value="UniProtKB-SubCell"/>
</dbReference>
<proteinExistence type="predicted"/>
<evidence type="ECO:0000313" key="5">
    <source>
        <dbReference type="Proteomes" id="UP000030645"/>
    </source>
</evidence>
<dbReference type="GO" id="GO:0003682">
    <property type="term" value="F:chromatin binding"/>
    <property type="evidence" value="ECO:0007669"/>
    <property type="project" value="TreeGrafter"/>
</dbReference>
<dbReference type="OrthoDB" id="329666at2759"/>
<dbReference type="STRING" id="981085.W9RUK6"/>
<evidence type="ECO:0000256" key="3">
    <source>
        <dbReference type="SAM" id="MobiDB-lite"/>
    </source>
</evidence>
<reference evidence="5" key="1">
    <citation type="submission" date="2013-01" db="EMBL/GenBank/DDBJ databases">
        <title>Draft Genome Sequence of a Mulberry Tree, Morus notabilis C.K. Schneid.</title>
        <authorList>
            <person name="He N."/>
            <person name="Zhao S."/>
        </authorList>
    </citation>
    <scope>NUCLEOTIDE SEQUENCE</scope>
</reference>
<dbReference type="Proteomes" id="UP000030645">
    <property type="component" value="Unassembled WGS sequence"/>
</dbReference>
<gene>
    <name evidence="4" type="ORF">L484_011236</name>
</gene>
<dbReference type="Pfam" id="PF09739">
    <property type="entry name" value="MCM_bind"/>
    <property type="match status" value="1"/>
</dbReference>
<feature type="region of interest" description="Disordered" evidence="3">
    <location>
        <begin position="153"/>
        <end position="217"/>
    </location>
</feature>
<protein>
    <recommendedName>
        <fullName evidence="6">Mini-chromosome maintenance complex-binding protein</fullName>
    </recommendedName>
</protein>
<dbReference type="PANTHER" id="PTHR13489:SF0">
    <property type="entry name" value="MINI-CHROMOSOME MAINTENANCE COMPLEX-BINDING PROTEIN"/>
    <property type="match status" value="1"/>
</dbReference>
<dbReference type="PANTHER" id="PTHR13489">
    <property type="entry name" value="MINI-CHROMOSOME MAINTENANCE COMPLEX-BINDING PROTEIN"/>
    <property type="match status" value="1"/>
</dbReference>
<organism evidence="4 5">
    <name type="scientific">Morus notabilis</name>
    <dbReference type="NCBI Taxonomy" id="981085"/>
    <lineage>
        <taxon>Eukaryota</taxon>
        <taxon>Viridiplantae</taxon>
        <taxon>Streptophyta</taxon>
        <taxon>Embryophyta</taxon>
        <taxon>Tracheophyta</taxon>
        <taxon>Spermatophyta</taxon>
        <taxon>Magnoliopsida</taxon>
        <taxon>eudicotyledons</taxon>
        <taxon>Gunneridae</taxon>
        <taxon>Pentapetalae</taxon>
        <taxon>rosids</taxon>
        <taxon>fabids</taxon>
        <taxon>Rosales</taxon>
        <taxon>Moraceae</taxon>
        <taxon>Moreae</taxon>
        <taxon>Morus</taxon>
    </lineage>
</organism>
<dbReference type="InterPro" id="IPR019140">
    <property type="entry name" value="MCM_complex-bd"/>
</dbReference>
<dbReference type="EMBL" id="KE345243">
    <property type="protein sequence ID" value="EXB96526.1"/>
    <property type="molecule type" value="Genomic_DNA"/>
</dbReference>
<dbReference type="KEGG" id="mnt:21394503"/>
<dbReference type="eggNOG" id="KOG2545">
    <property type="taxonomic scope" value="Eukaryota"/>
</dbReference>
<evidence type="ECO:0008006" key="6">
    <source>
        <dbReference type="Google" id="ProtNLM"/>
    </source>
</evidence>
<comment type="subcellular location">
    <subcellularLocation>
        <location evidence="1">Nucleus</location>
    </subcellularLocation>
</comment>
<keyword evidence="5" id="KW-1185">Reference proteome</keyword>
<name>W9RUK6_9ROSA</name>
<evidence type="ECO:0000256" key="1">
    <source>
        <dbReference type="ARBA" id="ARBA00004123"/>
    </source>
</evidence>
<dbReference type="GO" id="GO:0006261">
    <property type="term" value="P:DNA-templated DNA replication"/>
    <property type="evidence" value="ECO:0007669"/>
    <property type="project" value="TreeGrafter"/>
</dbReference>
<evidence type="ECO:0000256" key="2">
    <source>
        <dbReference type="ARBA" id="ARBA00023242"/>
    </source>
</evidence>
<accession>W9RUK6</accession>
<sequence>MVGLTYDCLANPLGVVRSTFEKAMASSGDPASFSGGDWGALDVFRNFLFDQDGLSQVPILDHKTVRWIQPNTLVRFRGMIQDMLGNEVYIGAYKDGTAWRTNKYLDFSQVPMDSSADMRIWERRLLYCIPVPGLNSWAESSSEALIKRSMELASQQREKRRRGDDEAVDDMDLIISNDGFEGSPSAKKMREDGHPSQSSQSQESVSQGACSSASVQPNVDRDSLPCLVKICDIPESDLKLNDVFEFIGVLTLVSQHQVDKDENDDFENGFMGDELTPLPPRNEVPHLHCLIHRKLAVHDFLQSSPMLEPKPVVVKETRETLLRHLTNVLGNDGLAAHFVLLHLLSKVHSRVDTLAVGKLSLNLTGLSKESVSVFGNHLSLAIKNLKPFSDYLPLTIGYLNTTPFSPKKDYETNRLITGRLQLAEGTHLLIDETTMGEGNLLSVGVDNTRLLKNLIELQKLEYDFKYYKMEMAADIQLLVLSEGKSFFCPADLVLPFQPTSVGSSEASPEALDAWRWYLATLRSLPHSIDSEIQKVIENDLVEARQADRNLGTEDFSRLLTIGRLMCMSYGETSLSLEHWQMVKELERLRRERLK</sequence>
<feature type="compositionally biased region" description="Polar residues" evidence="3">
    <location>
        <begin position="208"/>
        <end position="217"/>
    </location>
</feature>
<feature type="compositionally biased region" description="Low complexity" evidence="3">
    <location>
        <begin position="196"/>
        <end position="207"/>
    </location>
</feature>
<dbReference type="AlphaFoldDB" id="W9RUK6"/>
<evidence type="ECO:0000313" key="4">
    <source>
        <dbReference type="EMBL" id="EXB96526.1"/>
    </source>
</evidence>
<keyword evidence="2" id="KW-0539">Nucleus</keyword>